<proteinExistence type="predicted"/>
<accession>A0A381ZRZ4</accession>
<dbReference type="AlphaFoldDB" id="A0A381ZRZ4"/>
<dbReference type="EMBL" id="UINC01022388">
    <property type="protein sequence ID" value="SVA91894.1"/>
    <property type="molecule type" value="Genomic_DNA"/>
</dbReference>
<evidence type="ECO:0000313" key="1">
    <source>
        <dbReference type="EMBL" id="SVA91894.1"/>
    </source>
</evidence>
<sequence length="93" mass="10657">MIYAQHRTPMPSGEFSLAIGKIPVNVDDHAPKTRAWNAPETKIQEYAEITGLTLQWPVSNHYTLIENQQDKFLFLDFIGSYTWAFKELIQTSG</sequence>
<gene>
    <name evidence="1" type="ORF">METZ01_LOCUS144748</name>
</gene>
<reference evidence="1" key="1">
    <citation type="submission" date="2018-05" db="EMBL/GenBank/DDBJ databases">
        <authorList>
            <person name="Lanie J.A."/>
            <person name="Ng W.-L."/>
            <person name="Kazmierczak K.M."/>
            <person name="Andrzejewski T.M."/>
            <person name="Davidsen T.M."/>
            <person name="Wayne K.J."/>
            <person name="Tettelin H."/>
            <person name="Glass J.I."/>
            <person name="Rusch D."/>
            <person name="Podicherti R."/>
            <person name="Tsui H.-C.T."/>
            <person name="Winkler M.E."/>
        </authorList>
    </citation>
    <scope>NUCLEOTIDE SEQUENCE</scope>
</reference>
<organism evidence="1">
    <name type="scientific">marine metagenome</name>
    <dbReference type="NCBI Taxonomy" id="408172"/>
    <lineage>
        <taxon>unclassified sequences</taxon>
        <taxon>metagenomes</taxon>
        <taxon>ecological metagenomes</taxon>
    </lineage>
</organism>
<name>A0A381ZRZ4_9ZZZZ</name>
<protein>
    <submittedName>
        <fullName evidence="1">Uncharacterized protein</fullName>
    </submittedName>
</protein>